<evidence type="ECO:0000256" key="4">
    <source>
        <dbReference type="ARBA" id="ARBA00022679"/>
    </source>
</evidence>
<dbReference type="Pfam" id="PF00672">
    <property type="entry name" value="HAMP"/>
    <property type="match status" value="1"/>
</dbReference>
<dbReference type="Pfam" id="PF06580">
    <property type="entry name" value="His_kinase"/>
    <property type="match status" value="1"/>
</dbReference>
<dbReference type="RefSeq" id="WP_186857016.1">
    <property type="nucleotide sequence ID" value="NZ_JACOON010000002.1"/>
</dbReference>
<dbReference type="Pfam" id="PF02743">
    <property type="entry name" value="dCache_1"/>
    <property type="match status" value="1"/>
</dbReference>
<dbReference type="PANTHER" id="PTHR34220:SF11">
    <property type="entry name" value="SENSOR PROTEIN KINASE HPTS"/>
    <property type="match status" value="1"/>
</dbReference>
<organism evidence="14 15">
    <name type="scientific">Christensenella tenuis</name>
    <dbReference type="NCBI Taxonomy" id="2763033"/>
    <lineage>
        <taxon>Bacteria</taxon>
        <taxon>Bacillati</taxon>
        <taxon>Bacillota</taxon>
        <taxon>Clostridia</taxon>
        <taxon>Christensenellales</taxon>
        <taxon>Christensenellaceae</taxon>
        <taxon>Christensenella</taxon>
    </lineage>
</organism>
<dbReference type="Gene3D" id="3.30.450.20">
    <property type="entry name" value="PAS domain"/>
    <property type="match status" value="2"/>
</dbReference>
<keyword evidence="5 12" id="KW-0812">Transmembrane</keyword>
<dbReference type="PROSITE" id="PS50885">
    <property type="entry name" value="HAMP"/>
    <property type="match status" value="1"/>
</dbReference>
<dbReference type="Gene3D" id="6.10.340.10">
    <property type="match status" value="1"/>
</dbReference>
<feature type="domain" description="HAMP" evidence="13">
    <location>
        <begin position="332"/>
        <end position="384"/>
    </location>
</feature>
<keyword evidence="3" id="KW-0597">Phosphoprotein</keyword>
<dbReference type="SUPFAM" id="SSF55874">
    <property type="entry name" value="ATPase domain of HSP90 chaperone/DNA topoisomerase II/histidine kinase"/>
    <property type="match status" value="1"/>
</dbReference>
<dbReference type="InterPro" id="IPR033479">
    <property type="entry name" value="dCache_1"/>
</dbReference>
<keyword evidence="15" id="KW-1185">Reference proteome</keyword>
<gene>
    <name evidence="14" type="ORF">H8S18_03990</name>
</gene>
<keyword evidence="10" id="KW-0902">Two-component regulatory system</keyword>
<proteinExistence type="predicted"/>
<evidence type="ECO:0000313" key="15">
    <source>
        <dbReference type="Proteomes" id="UP000606889"/>
    </source>
</evidence>
<name>A0ABR7ECI6_9FIRM</name>
<comment type="caution">
    <text evidence="14">The sequence shown here is derived from an EMBL/GenBank/DDBJ whole genome shotgun (WGS) entry which is preliminary data.</text>
</comment>
<evidence type="ECO:0000256" key="3">
    <source>
        <dbReference type="ARBA" id="ARBA00022553"/>
    </source>
</evidence>
<evidence type="ECO:0000256" key="5">
    <source>
        <dbReference type="ARBA" id="ARBA00022692"/>
    </source>
</evidence>
<keyword evidence="8" id="KW-0067">ATP-binding</keyword>
<reference evidence="14 15" key="1">
    <citation type="submission" date="2020-08" db="EMBL/GenBank/DDBJ databases">
        <title>Genome public.</title>
        <authorList>
            <person name="Liu C."/>
            <person name="Sun Q."/>
        </authorList>
    </citation>
    <scope>NUCLEOTIDE SEQUENCE [LARGE SCALE GENOMIC DNA]</scope>
    <source>
        <strain evidence="14 15">NSJ-35</strain>
    </source>
</reference>
<feature type="transmembrane region" description="Helical" evidence="12">
    <location>
        <begin position="312"/>
        <end position="335"/>
    </location>
</feature>
<evidence type="ECO:0000313" key="14">
    <source>
        <dbReference type="EMBL" id="MBC5647487.1"/>
    </source>
</evidence>
<evidence type="ECO:0000256" key="12">
    <source>
        <dbReference type="SAM" id="Phobius"/>
    </source>
</evidence>
<comment type="subcellular location">
    <subcellularLocation>
        <location evidence="1">Cell membrane</location>
        <topology evidence="1">Multi-pass membrane protein</topology>
    </subcellularLocation>
</comment>
<dbReference type="SUPFAM" id="SSF158472">
    <property type="entry name" value="HAMP domain-like"/>
    <property type="match status" value="1"/>
</dbReference>
<keyword evidence="2" id="KW-1003">Cell membrane</keyword>
<dbReference type="SMART" id="SM00304">
    <property type="entry name" value="HAMP"/>
    <property type="match status" value="1"/>
</dbReference>
<feature type="transmembrane region" description="Helical" evidence="12">
    <location>
        <begin position="12"/>
        <end position="35"/>
    </location>
</feature>
<evidence type="ECO:0000256" key="1">
    <source>
        <dbReference type="ARBA" id="ARBA00004651"/>
    </source>
</evidence>
<dbReference type="Gene3D" id="3.30.565.10">
    <property type="entry name" value="Histidine kinase-like ATPase, C-terminal domain"/>
    <property type="match status" value="1"/>
</dbReference>
<evidence type="ECO:0000256" key="10">
    <source>
        <dbReference type="ARBA" id="ARBA00023012"/>
    </source>
</evidence>
<dbReference type="InterPro" id="IPR010559">
    <property type="entry name" value="Sig_transdc_His_kin_internal"/>
</dbReference>
<keyword evidence="11 12" id="KW-0472">Membrane</keyword>
<keyword evidence="6" id="KW-0547">Nucleotide-binding</keyword>
<dbReference type="InterPro" id="IPR050640">
    <property type="entry name" value="Bact_2-comp_sensor_kinase"/>
</dbReference>
<evidence type="ECO:0000256" key="8">
    <source>
        <dbReference type="ARBA" id="ARBA00022840"/>
    </source>
</evidence>
<dbReference type="InterPro" id="IPR003594">
    <property type="entry name" value="HATPase_dom"/>
</dbReference>
<keyword evidence="7 14" id="KW-0418">Kinase</keyword>
<accession>A0ABR7ECI6</accession>
<dbReference type="InterPro" id="IPR036890">
    <property type="entry name" value="HATPase_C_sf"/>
</dbReference>
<evidence type="ECO:0000259" key="13">
    <source>
        <dbReference type="PROSITE" id="PS50885"/>
    </source>
</evidence>
<dbReference type="InterPro" id="IPR003660">
    <property type="entry name" value="HAMP_dom"/>
</dbReference>
<dbReference type="EMBL" id="JACOON010000002">
    <property type="protein sequence ID" value="MBC5647487.1"/>
    <property type="molecule type" value="Genomic_DNA"/>
</dbReference>
<dbReference type="Pfam" id="PF02518">
    <property type="entry name" value="HATPase_c"/>
    <property type="match status" value="1"/>
</dbReference>
<keyword evidence="9 12" id="KW-1133">Transmembrane helix</keyword>
<dbReference type="Proteomes" id="UP000606889">
    <property type="component" value="Unassembled WGS sequence"/>
</dbReference>
<dbReference type="GO" id="GO:0016301">
    <property type="term" value="F:kinase activity"/>
    <property type="evidence" value="ECO:0007669"/>
    <property type="project" value="UniProtKB-KW"/>
</dbReference>
<dbReference type="PANTHER" id="PTHR34220">
    <property type="entry name" value="SENSOR HISTIDINE KINASE YPDA"/>
    <property type="match status" value="1"/>
</dbReference>
<evidence type="ECO:0000256" key="9">
    <source>
        <dbReference type="ARBA" id="ARBA00022989"/>
    </source>
</evidence>
<evidence type="ECO:0000256" key="7">
    <source>
        <dbReference type="ARBA" id="ARBA00022777"/>
    </source>
</evidence>
<evidence type="ECO:0000256" key="6">
    <source>
        <dbReference type="ARBA" id="ARBA00022741"/>
    </source>
</evidence>
<sequence length="603" mass="67609">MKIANWKKRRPSLMFRVFLITFIIIFTAFLLLSFYSGNNLYENSFDDAKNYSFQLLEQININISNYLSAMENIAAVASTQSDVLNFLYMSEPSFPNFSAYYELVNSIRMYLMNLSAAQKNVKYVTIISDRHDYYVSSSSSPFDSTYVFREQGWYKDAIKTPRSATLLPPHVPEYITGNAATPVISYLKPITLAAGAPPVGMVLIDLDVGSLADICNDVSLGDDGYAYIINSKGEYLYYPGMDFQQPAAVSTPDSAYNEQILSGDTTFTANNLLGEKNVVFSAPVENTDWYVVGVVPYSQLNSPAVTLRATQIIVGVIVASVVSVLLSLFISSNVFRRLFRLKKHMMQIESGNLDETLSVGADDEIGDLVAGFNSMTGQLKQLISDISDTENQKRKAEFAALQAQINPHFLYNTLDSIVWMAEANPAGASDMAYMLASFFRLSLSRGDDIVPLAQELMHTETYLHIQKIRYDSYFDYEIKYTQDVADFYVPKLIVQPLVENAIYHGIKPSGKKCVLSVYAFRYEDHVLIEVVDDGLGIPEEKLEQILRGEHISEGSLNGVGVNNVDERIKLYFSKNSGLYFHSNEGRGTVACIYIYDRKKNEDA</sequence>
<dbReference type="CDD" id="cd12912">
    <property type="entry name" value="PDC2_MCP_like"/>
    <property type="match status" value="1"/>
</dbReference>
<evidence type="ECO:0000256" key="2">
    <source>
        <dbReference type="ARBA" id="ARBA00022475"/>
    </source>
</evidence>
<keyword evidence="4" id="KW-0808">Transferase</keyword>
<dbReference type="CDD" id="cd06225">
    <property type="entry name" value="HAMP"/>
    <property type="match status" value="1"/>
</dbReference>
<evidence type="ECO:0000256" key="11">
    <source>
        <dbReference type="ARBA" id="ARBA00023136"/>
    </source>
</evidence>
<protein>
    <submittedName>
        <fullName evidence="14">Sensor histidine kinase</fullName>
    </submittedName>
</protein>